<feature type="compositionally biased region" description="Acidic residues" evidence="3">
    <location>
        <begin position="596"/>
        <end position="606"/>
    </location>
</feature>
<dbReference type="EMBL" id="CAJNOW010017649">
    <property type="protein sequence ID" value="CAF1659239.1"/>
    <property type="molecule type" value="Genomic_DNA"/>
</dbReference>
<feature type="active site" description="Glycyl thioester intermediate" evidence="2">
    <location>
        <position position="552"/>
    </location>
</feature>
<evidence type="ECO:0000313" key="5">
    <source>
        <dbReference type="EMBL" id="CAF1659239.1"/>
    </source>
</evidence>
<sequence>MKAFQITLMDLIFLLCQRQKNRSLTTNQTVDSFEFDFSQFSQNFHRILTAIDVINALTDRTKQTSFPDAFLQESPALLGDDYQLTKDEIEQSNSHFDIIADRQLVHFMNNHSLINSSFIDFINNLPTGSLPDPTYYKVYPSLWHISVNLIRIRAKLFYQFSLYFEKVLSVIDLNLSPGQIITQLASDDSLPIVNFDPVRASSSTYHGRNTMFYQAYEQLYSNAHLTFRKLHDRLWRAQYLGMRSCDQGGPYRDSISCICSDICSTRLPLFVLCPNGRTNSGLNQDRWIPNVYPPNKPISNRIKKQYQFIGQLMGMAIRKKHYLDLKFPSLLWKHLVKDQVTIEDIEAIDAQSFTLINEIEKCIEQSSQSIAADCDINDLLSSILDEIRFEVVSSAGQAFELIPGGKDIPITGNNFKEYCKRYRDYRLHEFDRQIEFIRQGLYSVVPGYFLSLFTIVELEEAVCGKARIDIELLKQHTTYGGCYTSDSLCIQRFWTVLAEMFNEEQQKLFLKFVWGRCTLPRCHDEFKSEFRIDPYDVSNASIDSTLPQSHTCSFVLDLPAYSSVDVMYNRLNYAITYCSSIDGDSSMNEAPTPNDVDSDWSDDDRQ</sequence>
<proteinExistence type="predicted"/>
<dbReference type="SUPFAM" id="SSF56204">
    <property type="entry name" value="Hect, E3 ligase catalytic domain"/>
    <property type="match status" value="1"/>
</dbReference>
<evidence type="ECO:0000256" key="1">
    <source>
        <dbReference type="ARBA" id="ARBA00022786"/>
    </source>
</evidence>
<dbReference type="PROSITE" id="PS50237">
    <property type="entry name" value="HECT"/>
    <property type="match status" value="1"/>
</dbReference>
<dbReference type="SMART" id="SM00119">
    <property type="entry name" value="HECTc"/>
    <property type="match status" value="1"/>
</dbReference>
<evidence type="ECO:0000313" key="6">
    <source>
        <dbReference type="Proteomes" id="UP000663834"/>
    </source>
</evidence>
<comment type="caution">
    <text evidence="5">The sequence shown here is derived from an EMBL/GenBank/DDBJ whole genome shotgun (WGS) entry which is preliminary data.</text>
</comment>
<dbReference type="Pfam" id="PF00632">
    <property type="entry name" value="HECT"/>
    <property type="match status" value="1"/>
</dbReference>
<gene>
    <name evidence="5" type="ORF">KQP761_LOCUS31667</name>
</gene>
<feature type="region of interest" description="Disordered" evidence="3">
    <location>
        <begin position="586"/>
        <end position="606"/>
    </location>
</feature>
<protein>
    <recommendedName>
        <fullName evidence="4">HECT domain-containing protein</fullName>
    </recommendedName>
</protein>
<evidence type="ECO:0000256" key="2">
    <source>
        <dbReference type="PROSITE-ProRule" id="PRU00104"/>
    </source>
</evidence>
<dbReference type="GO" id="GO:0004842">
    <property type="term" value="F:ubiquitin-protein transferase activity"/>
    <property type="evidence" value="ECO:0007669"/>
    <property type="project" value="InterPro"/>
</dbReference>
<feature type="domain" description="HECT" evidence="4">
    <location>
        <begin position="215"/>
        <end position="575"/>
    </location>
</feature>
<dbReference type="InterPro" id="IPR035983">
    <property type="entry name" value="Hect_E3_ubiquitin_ligase"/>
</dbReference>
<dbReference type="Gene3D" id="3.30.2410.10">
    <property type="entry name" value="Hect, E3 ligase catalytic domain"/>
    <property type="match status" value="1"/>
</dbReference>
<dbReference type="OrthoDB" id="8068875at2759"/>
<evidence type="ECO:0000256" key="3">
    <source>
        <dbReference type="SAM" id="MobiDB-lite"/>
    </source>
</evidence>
<dbReference type="PANTHER" id="PTHR46654:SF1">
    <property type="entry name" value="E3 UBIQUITIN-PROTEIN LIGASE HECTD3"/>
    <property type="match status" value="1"/>
</dbReference>
<reference evidence="5" key="1">
    <citation type="submission" date="2021-02" db="EMBL/GenBank/DDBJ databases">
        <authorList>
            <person name="Nowell W R."/>
        </authorList>
    </citation>
    <scope>NUCLEOTIDE SEQUENCE</scope>
</reference>
<dbReference type="AlphaFoldDB" id="A0A816F7E5"/>
<dbReference type="Proteomes" id="UP000663834">
    <property type="component" value="Unassembled WGS sequence"/>
</dbReference>
<dbReference type="InterPro" id="IPR042469">
    <property type="entry name" value="HECTD3"/>
</dbReference>
<dbReference type="Gene3D" id="3.30.2160.10">
    <property type="entry name" value="Hect, E3 ligase catalytic domain"/>
    <property type="match status" value="1"/>
</dbReference>
<evidence type="ECO:0000259" key="4">
    <source>
        <dbReference type="PROSITE" id="PS50237"/>
    </source>
</evidence>
<dbReference type="PANTHER" id="PTHR46654">
    <property type="entry name" value="E3 UBIQUITIN-PROTEIN LIGASE HECTD3"/>
    <property type="match status" value="1"/>
</dbReference>
<accession>A0A816F7E5</accession>
<dbReference type="Gene3D" id="3.90.1750.10">
    <property type="entry name" value="Hect, E3 ligase catalytic domains"/>
    <property type="match status" value="1"/>
</dbReference>
<keyword evidence="1 2" id="KW-0833">Ubl conjugation pathway</keyword>
<organism evidence="5 6">
    <name type="scientific">Rotaria magnacalcarata</name>
    <dbReference type="NCBI Taxonomy" id="392030"/>
    <lineage>
        <taxon>Eukaryota</taxon>
        <taxon>Metazoa</taxon>
        <taxon>Spiralia</taxon>
        <taxon>Gnathifera</taxon>
        <taxon>Rotifera</taxon>
        <taxon>Eurotatoria</taxon>
        <taxon>Bdelloidea</taxon>
        <taxon>Philodinida</taxon>
        <taxon>Philodinidae</taxon>
        <taxon>Rotaria</taxon>
    </lineage>
</organism>
<name>A0A816F7E5_9BILA</name>
<dbReference type="InterPro" id="IPR000569">
    <property type="entry name" value="HECT_dom"/>
</dbReference>